<keyword evidence="2 6" id="KW-0812">Transmembrane</keyword>
<dbReference type="InterPro" id="IPR021134">
    <property type="entry name" value="Bestrophin-like"/>
</dbReference>
<evidence type="ECO:0000256" key="2">
    <source>
        <dbReference type="ARBA" id="ARBA00022692"/>
    </source>
</evidence>
<dbReference type="Pfam" id="PF01062">
    <property type="entry name" value="Bestrophin"/>
    <property type="match status" value="1"/>
</dbReference>
<keyword evidence="8" id="KW-1185">Reference proteome</keyword>
<evidence type="ECO:0000256" key="4">
    <source>
        <dbReference type="ARBA" id="ARBA00023136"/>
    </source>
</evidence>
<protein>
    <recommendedName>
        <fullName evidence="6">Bestrophin homolog</fullName>
    </recommendedName>
</protein>
<keyword evidence="6" id="KW-0868">Chloride</keyword>
<keyword evidence="4 6" id="KW-0472">Membrane</keyword>
<gene>
    <name evidence="7" type="ORF">GHT06_009199</name>
</gene>
<keyword evidence="6" id="KW-1003">Cell membrane</keyword>
<feature type="transmembrane region" description="Helical" evidence="6">
    <location>
        <begin position="90"/>
        <end position="108"/>
    </location>
</feature>
<dbReference type="GO" id="GO:0005886">
    <property type="term" value="C:plasma membrane"/>
    <property type="evidence" value="ECO:0007669"/>
    <property type="project" value="UniProtKB-SubCell"/>
</dbReference>
<name>A0AAD5L3M5_9CRUS</name>
<evidence type="ECO:0000313" key="7">
    <source>
        <dbReference type="EMBL" id="KAI9565407.1"/>
    </source>
</evidence>
<keyword evidence="6" id="KW-0406">Ion transport</keyword>
<comment type="caution">
    <text evidence="7">The sequence shown here is derived from an EMBL/GenBank/DDBJ whole genome shotgun (WGS) entry which is preliminary data.</text>
</comment>
<keyword evidence="6" id="KW-0813">Transport</keyword>
<dbReference type="AlphaFoldDB" id="A0AAD5L3M5"/>
<comment type="subcellular location">
    <subcellularLocation>
        <location evidence="6">Cell membrane</location>
        <topology evidence="6">Multi-pass membrane protein</topology>
    </subcellularLocation>
    <subcellularLocation>
        <location evidence="1">Membrane</location>
    </subcellularLocation>
</comment>
<sequence>MRNSSNKSVFFLMSPMSNTEDRKTEISDSPVGGSFKSVLFRWRRSVYQLIWKHLLIYALTYILLSILYQFILNEDGKKNFRVLAEHCSGYSRSINLMIMLGFFTSTTMQRLFNMQITIPGTAKSITMFVLSLKPAVTINCYEFCFRQCQRDPSSSRNMPDGKS</sequence>
<dbReference type="Proteomes" id="UP000820818">
    <property type="component" value="Linkage Group LG1"/>
</dbReference>
<feature type="transmembrane region" description="Helical" evidence="6">
    <location>
        <begin position="49"/>
        <end position="70"/>
    </location>
</feature>
<comment type="similarity">
    <text evidence="5 6">Belongs to the anion channel-forming bestrophin (TC 1.A.46) family. Calcium-sensitive chloride channel subfamily.</text>
</comment>
<keyword evidence="3 6" id="KW-1133">Transmembrane helix</keyword>
<evidence type="ECO:0000313" key="8">
    <source>
        <dbReference type="Proteomes" id="UP000820818"/>
    </source>
</evidence>
<evidence type="ECO:0000256" key="3">
    <source>
        <dbReference type="ARBA" id="ARBA00022989"/>
    </source>
</evidence>
<reference evidence="7 8" key="1">
    <citation type="submission" date="2022-05" db="EMBL/GenBank/DDBJ databases">
        <title>A multi-omics perspective on studying reproductive biology in Daphnia sinensis.</title>
        <authorList>
            <person name="Jia J."/>
        </authorList>
    </citation>
    <scope>NUCLEOTIDE SEQUENCE [LARGE SCALE GENOMIC DNA]</scope>
    <source>
        <strain evidence="7 8">WSL</strain>
    </source>
</reference>
<dbReference type="InterPro" id="IPR000615">
    <property type="entry name" value="Bestrophin"/>
</dbReference>
<dbReference type="PANTHER" id="PTHR10736:SF0">
    <property type="entry name" value="BESTROPHIN HOMOLOG"/>
    <property type="match status" value="1"/>
</dbReference>
<evidence type="ECO:0000256" key="6">
    <source>
        <dbReference type="RuleBase" id="RU363126"/>
    </source>
</evidence>
<evidence type="ECO:0000256" key="5">
    <source>
        <dbReference type="ARBA" id="ARBA00034769"/>
    </source>
</evidence>
<organism evidence="7 8">
    <name type="scientific">Daphnia sinensis</name>
    <dbReference type="NCBI Taxonomy" id="1820382"/>
    <lineage>
        <taxon>Eukaryota</taxon>
        <taxon>Metazoa</taxon>
        <taxon>Ecdysozoa</taxon>
        <taxon>Arthropoda</taxon>
        <taxon>Crustacea</taxon>
        <taxon>Branchiopoda</taxon>
        <taxon>Diplostraca</taxon>
        <taxon>Cladocera</taxon>
        <taxon>Anomopoda</taxon>
        <taxon>Daphniidae</taxon>
        <taxon>Daphnia</taxon>
        <taxon>Daphnia similis group</taxon>
    </lineage>
</organism>
<dbReference type="GO" id="GO:0005254">
    <property type="term" value="F:chloride channel activity"/>
    <property type="evidence" value="ECO:0007669"/>
    <property type="project" value="UniProtKB-KW"/>
</dbReference>
<dbReference type="EMBL" id="WJBH02000001">
    <property type="protein sequence ID" value="KAI9565407.1"/>
    <property type="molecule type" value="Genomic_DNA"/>
</dbReference>
<evidence type="ECO:0000256" key="1">
    <source>
        <dbReference type="ARBA" id="ARBA00004370"/>
    </source>
</evidence>
<dbReference type="PANTHER" id="PTHR10736">
    <property type="entry name" value="BESTROPHIN"/>
    <property type="match status" value="1"/>
</dbReference>
<keyword evidence="6" id="KW-0407">Ion channel</keyword>
<keyword evidence="6" id="KW-0869">Chloride channel</keyword>
<proteinExistence type="inferred from homology"/>
<dbReference type="GO" id="GO:0034707">
    <property type="term" value="C:chloride channel complex"/>
    <property type="evidence" value="ECO:0007669"/>
    <property type="project" value="UniProtKB-KW"/>
</dbReference>
<accession>A0AAD5L3M5</accession>
<comment type="function">
    <text evidence="6">Forms chloride channels.</text>
</comment>